<feature type="compositionally biased region" description="Low complexity" evidence="1">
    <location>
        <begin position="16"/>
        <end position="37"/>
    </location>
</feature>
<protein>
    <submittedName>
        <fullName evidence="2">GP41</fullName>
    </submittedName>
</protein>
<reference evidence="2" key="1">
    <citation type="journal article" date="2017" name="Virus Genes">
        <title>The complete genome sequence of a third distinct baculovirus isolated from the true armyworm, Mythimna unipuncta, contains two copies of the lef-7 gene.</title>
        <authorList>
            <person name="Harrison R.L."/>
            <person name="Mowery J.D."/>
            <person name="Rowley D.L."/>
            <person name="Bauchan G.R."/>
            <person name="Theilmann D.A."/>
            <person name="Rohrmann G.F."/>
            <person name="Erlandson M.A."/>
        </authorList>
    </citation>
    <scope>NUCLEOTIDE SEQUENCE [LARGE SCALE GENOMIC DNA]</scope>
    <source>
        <strain evidence="2">#7</strain>
    </source>
</reference>
<keyword evidence="3" id="KW-1185">Reference proteome</keyword>
<dbReference type="Pfam" id="PF04700">
    <property type="entry name" value="Baculo_gp41"/>
    <property type="match status" value="1"/>
</dbReference>
<evidence type="ECO:0000313" key="2">
    <source>
        <dbReference type="EMBL" id="AUV65359.1"/>
    </source>
</evidence>
<dbReference type="Proteomes" id="UP000297194">
    <property type="component" value="Segment"/>
</dbReference>
<organism evidence="2 3">
    <name type="scientific">Mythimna unipuncta nucleopolyhedrovirus</name>
    <dbReference type="NCBI Taxonomy" id="447897"/>
    <lineage>
        <taxon>Viruses</taxon>
        <taxon>Viruses incertae sedis</taxon>
        <taxon>Naldaviricetes</taxon>
        <taxon>Lefavirales</taxon>
        <taxon>Baculoviridae</taxon>
        <taxon>Alphabaculovirus</taxon>
    </lineage>
</organism>
<dbReference type="InterPro" id="IPR006790">
    <property type="entry name" value="Baculovirus_Gp41"/>
</dbReference>
<feature type="region of interest" description="Disordered" evidence="1">
    <location>
        <begin position="1"/>
        <end position="38"/>
    </location>
</feature>
<dbReference type="KEGG" id="vg:40527033"/>
<dbReference type="GO" id="GO:0005198">
    <property type="term" value="F:structural molecule activity"/>
    <property type="evidence" value="ECO:0007669"/>
    <property type="project" value="InterPro"/>
</dbReference>
<evidence type="ECO:0000256" key="1">
    <source>
        <dbReference type="SAM" id="MobiDB-lite"/>
    </source>
</evidence>
<dbReference type="GO" id="GO:0044423">
    <property type="term" value="C:virion component"/>
    <property type="evidence" value="ECO:0007669"/>
    <property type="project" value="InterPro"/>
</dbReference>
<evidence type="ECO:0000313" key="3">
    <source>
        <dbReference type="Proteomes" id="UP000297194"/>
    </source>
</evidence>
<name>A0A2K9VSB0_9ABAC</name>
<proteinExistence type="predicted"/>
<feature type="compositionally biased region" description="Polar residues" evidence="1">
    <location>
        <begin position="1"/>
        <end position="15"/>
    </location>
</feature>
<accession>A0A2K9VSB0</accession>
<dbReference type="EMBL" id="MF375894">
    <property type="protein sequence ID" value="AUV65359.1"/>
    <property type="molecule type" value="Genomic_DNA"/>
</dbReference>
<dbReference type="GeneID" id="40527033"/>
<dbReference type="RefSeq" id="YP_009666753.1">
    <property type="nucleotide sequence ID" value="NC_043530.1"/>
</dbReference>
<sequence length="342" mass="38236">MTYHSRANVTSRLSTSNAGVGSVSSSSSSVSSNNANSEPWTDKCIDFVVKTVRYYRTNDMSHLTPQQIDLITTIRHICIDTYPVDANATKRFESDTSIMNNYKRLQKELGDKPVTSDIFKSSFVYSALPSYAQKFYNKGADHMSSGSVEQAAKHLGYAVQYMVAQAVSNNTPIPFPFEQQLANDYLTLLLQRATIPQNIQDIINNNSGGGKLYGNSRVLLINQLVNNVIDDLFAGGSDYYLYMLNETNRSRILSMKENISYMAPLSATTDIFKFIATLATNSGKKPSVFQSASILTMPSRAPVVSEEKNKCQQQLTELAFENEALRRFILQQLNYKNDIPQQ</sequence>